<evidence type="ECO:0000256" key="1">
    <source>
        <dbReference type="ARBA" id="ARBA00022679"/>
    </source>
</evidence>
<evidence type="ECO:0000256" key="6">
    <source>
        <dbReference type="SAM" id="MobiDB-lite"/>
    </source>
</evidence>
<name>A0ABC9F172_9POAL</name>
<evidence type="ECO:0000256" key="4">
    <source>
        <dbReference type="PIRSR" id="PIRSR000808-1"/>
    </source>
</evidence>
<dbReference type="EMBL" id="OZ075115">
    <property type="protein sequence ID" value="CAL5066896.1"/>
    <property type="molecule type" value="Genomic_DNA"/>
</dbReference>
<feature type="binding site" evidence="5">
    <location>
        <position position="178"/>
    </location>
    <ligand>
        <name>Zn(2+)</name>
        <dbReference type="ChEBI" id="CHEBI:29105"/>
    </ligand>
</feature>
<dbReference type="Gene3D" id="3.30.428.10">
    <property type="entry name" value="HIT-like"/>
    <property type="match status" value="2"/>
</dbReference>
<protein>
    <recommendedName>
        <fullName evidence="7">Galactose-1-phosphate uridyl transferase N-terminal domain-containing protein</fullName>
    </recommendedName>
</protein>
<sequence length="346" mass="38305">MAEASRTSEARRDAVFGRWVVFSPARSRRPTDLKSHNPTNNPSPAPKPSCPFCAGRESECAPQIFRVPPEDALPWRIRVIENLYPALRRDVEPPEGSGGEADAEEVPGELALSGFGFHDVVIETPSHEVRLWDLEGEGVRDVLLAYAARVRQLGEHPAVKYVQVFKNHGASAGASMAHSHSQMLGTPFVPPSVKSRFNCMKEVFDKSGNCSLCEISSKDILISETPNFSAIVPFAASYPFEIWIIPRQHLSYFHEIDQDKALDLGSLLKLMLQKLSKQLNDPPFNFMIHSTPFGLSSSCLPYAHWFVQIVPQLSVIGGFELGSGCYINPVFPEDAAKILRELDCST</sequence>
<keyword evidence="5" id="KW-0479">Metal-binding</keyword>
<dbReference type="Proteomes" id="UP001497457">
    <property type="component" value="Chromosome 5rd"/>
</dbReference>
<dbReference type="InterPro" id="IPR005849">
    <property type="entry name" value="GalP_Utransf_N"/>
</dbReference>
<dbReference type="PIRSF" id="PIRSF000808">
    <property type="entry name" value="GalT"/>
    <property type="match status" value="1"/>
</dbReference>
<dbReference type="Pfam" id="PF01087">
    <property type="entry name" value="GalP_UDP_transf"/>
    <property type="match status" value="1"/>
</dbReference>
<dbReference type="InterPro" id="IPR036265">
    <property type="entry name" value="HIT-like_sf"/>
</dbReference>
<keyword evidence="2" id="KW-0548">Nucleotidyltransferase</keyword>
<feature type="domain" description="Galactose-1-phosphate uridyl transferase N-terminal" evidence="7">
    <location>
        <begin position="7"/>
        <end position="190"/>
    </location>
</feature>
<dbReference type="PANTHER" id="PTHR42763:SF2">
    <property type="entry name" value="ADP-GLUCOSE PHOSPHORYLASE"/>
    <property type="match status" value="1"/>
</dbReference>
<reference evidence="8" key="1">
    <citation type="submission" date="2024-10" db="EMBL/GenBank/DDBJ databases">
        <authorList>
            <person name="Ryan C."/>
        </authorList>
    </citation>
    <scope>NUCLEOTIDE SEQUENCE [LARGE SCALE GENOMIC DNA]</scope>
</reference>
<feature type="binding site" evidence="5">
    <location>
        <position position="127"/>
    </location>
    <ligand>
        <name>Zn(2+)</name>
        <dbReference type="ChEBI" id="CHEBI:29105"/>
    </ligand>
</feature>
<dbReference type="InterPro" id="IPR053177">
    <property type="entry name" value="ADP-glucose_phosphorylase"/>
</dbReference>
<evidence type="ECO:0000256" key="5">
    <source>
        <dbReference type="PIRSR" id="PIRSR000808-3"/>
    </source>
</evidence>
<keyword evidence="5" id="KW-0862">Zinc</keyword>
<dbReference type="InterPro" id="IPR001937">
    <property type="entry name" value="GalP_UDPtransf1"/>
</dbReference>
<accession>A0ABC9F172</accession>
<keyword evidence="1" id="KW-0808">Transferase</keyword>
<dbReference type="PANTHER" id="PTHR42763">
    <property type="entry name" value="ADP-GLUCOSE PHOSPHORYLASE"/>
    <property type="match status" value="1"/>
</dbReference>
<dbReference type="SUPFAM" id="SSF54197">
    <property type="entry name" value="HIT-like"/>
    <property type="match status" value="2"/>
</dbReference>
<proteinExistence type="predicted"/>
<evidence type="ECO:0000259" key="7">
    <source>
        <dbReference type="Pfam" id="PF01087"/>
    </source>
</evidence>
<feature type="binding site" evidence="5">
    <location>
        <position position="50"/>
    </location>
    <ligand>
        <name>Zn(2+)</name>
        <dbReference type="ChEBI" id="CHEBI:29105"/>
    </ligand>
</feature>
<evidence type="ECO:0000313" key="9">
    <source>
        <dbReference type="Proteomes" id="UP001497457"/>
    </source>
</evidence>
<feature type="binding site" evidence="5">
    <location>
        <position position="53"/>
    </location>
    <ligand>
        <name>Zn(2+)</name>
        <dbReference type="ChEBI" id="CHEBI:29105"/>
    </ligand>
</feature>
<dbReference type="AlphaFoldDB" id="A0ABC9F172"/>
<feature type="region of interest" description="Disordered" evidence="6">
    <location>
        <begin position="27"/>
        <end position="50"/>
    </location>
</feature>
<comment type="cofactor">
    <cofactor evidence="5">
        <name>Zn(2+)</name>
        <dbReference type="ChEBI" id="CHEBI:29105"/>
    </cofactor>
    <text evidence="5">Binds 1 zinc ion per subunit.</text>
</comment>
<gene>
    <name evidence="8" type="ORF">URODEC1_LOCUS100697</name>
</gene>
<evidence type="ECO:0000256" key="2">
    <source>
        <dbReference type="ARBA" id="ARBA00022695"/>
    </source>
</evidence>
<dbReference type="GO" id="GO:0016779">
    <property type="term" value="F:nucleotidyltransferase activity"/>
    <property type="evidence" value="ECO:0007669"/>
    <property type="project" value="UniProtKB-KW"/>
</dbReference>
<organism evidence="8 9">
    <name type="scientific">Urochloa decumbens</name>
    <dbReference type="NCBI Taxonomy" id="240449"/>
    <lineage>
        <taxon>Eukaryota</taxon>
        <taxon>Viridiplantae</taxon>
        <taxon>Streptophyta</taxon>
        <taxon>Embryophyta</taxon>
        <taxon>Tracheophyta</taxon>
        <taxon>Spermatophyta</taxon>
        <taxon>Magnoliopsida</taxon>
        <taxon>Liliopsida</taxon>
        <taxon>Poales</taxon>
        <taxon>Poaceae</taxon>
        <taxon>PACMAD clade</taxon>
        <taxon>Panicoideae</taxon>
        <taxon>Panicodae</taxon>
        <taxon>Paniceae</taxon>
        <taxon>Melinidinae</taxon>
        <taxon>Urochloa</taxon>
    </lineage>
</organism>
<evidence type="ECO:0000256" key="3">
    <source>
        <dbReference type="ARBA" id="ARBA00023277"/>
    </source>
</evidence>
<keyword evidence="9" id="KW-1185">Reference proteome</keyword>
<evidence type="ECO:0000313" key="8">
    <source>
        <dbReference type="EMBL" id="CAL5066896.1"/>
    </source>
</evidence>
<feature type="active site" description="Tele-UMP-histidine intermediate" evidence="4">
    <location>
        <position position="180"/>
    </location>
</feature>
<keyword evidence="3" id="KW-0119">Carbohydrate metabolism</keyword>